<dbReference type="InterPro" id="IPR023352">
    <property type="entry name" value="MAPEG-like_dom_sf"/>
</dbReference>
<feature type="transmembrane region" description="Helical" evidence="5">
    <location>
        <begin position="6"/>
        <end position="29"/>
    </location>
</feature>
<reference evidence="6 7" key="1">
    <citation type="submission" date="2019-06" db="EMBL/GenBank/DDBJ databases">
        <title>Whole genome sequence for Rhodospirillaceae sp. R148.</title>
        <authorList>
            <person name="Wang G."/>
        </authorList>
    </citation>
    <scope>NUCLEOTIDE SEQUENCE [LARGE SCALE GENOMIC DNA]</scope>
    <source>
        <strain evidence="6 7">R148</strain>
    </source>
</reference>
<dbReference type="Pfam" id="PF01124">
    <property type="entry name" value="MAPEG"/>
    <property type="match status" value="1"/>
</dbReference>
<evidence type="ECO:0000313" key="7">
    <source>
        <dbReference type="Proteomes" id="UP000315252"/>
    </source>
</evidence>
<keyword evidence="4 5" id="KW-0472">Membrane</keyword>
<dbReference type="AlphaFoldDB" id="A0A545T5D9"/>
<evidence type="ECO:0000256" key="2">
    <source>
        <dbReference type="ARBA" id="ARBA00022692"/>
    </source>
</evidence>
<protein>
    <submittedName>
        <fullName evidence="6">MAPEG family protein</fullName>
    </submittedName>
</protein>
<evidence type="ECO:0000256" key="5">
    <source>
        <dbReference type="SAM" id="Phobius"/>
    </source>
</evidence>
<evidence type="ECO:0000256" key="1">
    <source>
        <dbReference type="ARBA" id="ARBA00004370"/>
    </source>
</evidence>
<dbReference type="RefSeq" id="WP_142899304.1">
    <property type="nucleotide sequence ID" value="NZ_ML660063.1"/>
</dbReference>
<gene>
    <name evidence="6" type="ORF">FKG95_25625</name>
</gene>
<dbReference type="Gene3D" id="1.20.120.550">
    <property type="entry name" value="Membrane associated eicosanoid/glutathione metabolism-like domain"/>
    <property type="match status" value="1"/>
</dbReference>
<dbReference type="Proteomes" id="UP000315252">
    <property type="component" value="Unassembled WGS sequence"/>
</dbReference>
<accession>A0A545T5D9</accession>
<dbReference type="GO" id="GO:0016020">
    <property type="term" value="C:membrane"/>
    <property type="evidence" value="ECO:0007669"/>
    <property type="project" value="UniProtKB-SubCell"/>
</dbReference>
<evidence type="ECO:0000313" key="6">
    <source>
        <dbReference type="EMBL" id="TQV72457.1"/>
    </source>
</evidence>
<evidence type="ECO:0000256" key="3">
    <source>
        <dbReference type="ARBA" id="ARBA00022989"/>
    </source>
</evidence>
<dbReference type="PANTHER" id="PTHR35371:SF1">
    <property type="entry name" value="BLR7753 PROTEIN"/>
    <property type="match status" value="1"/>
</dbReference>
<dbReference type="SUPFAM" id="SSF161084">
    <property type="entry name" value="MAPEG domain-like"/>
    <property type="match status" value="1"/>
</dbReference>
<comment type="subcellular location">
    <subcellularLocation>
        <location evidence="1">Membrane</location>
    </subcellularLocation>
</comment>
<name>A0A545T5D9_9PROT</name>
<proteinExistence type="predicted"/>
<keyword evidence="3 5" id="KW-1133">Transmembrane helix</keyword>
<keyword evidence="7" id="KW-1185">Reference proteome</keyword>
<dbReference type="EMBL" id="VHSH01000012">
    <property type="protein sequence ID" value="TQV72457.1"/>
    <property type="molecule type" value="Genomic_DNA"/>
</dbReference>
<keyword evidence="2 5" id="KW-0812">Transmembrane</keyword>
<sequence>METAYFYLALSGMLTVLLWTPYILARVFVWGLPTFLNNYPAGFPVEQPAPPLWAERAKRAHLNLVETMPAFIAVVLGVAFFGGETAGSTVGLWAQIFFLARLAHAVVYTLGIPYLRTPTYLVSWAAILVIGAQVVI</sequence>
<dbReference type="OrthoDB" id="7743618at2"/>
<organism evidence="6 7">
    <name type="scientific">Denitrobaculum tricleocarpae</name>
    <dbReference type="NCBI Taxonomy" id="2591009"/>
    <lineage>
        <taxon>Bacteria</taxon>
        <taxon>Pseudomonadati</taxon>
        <taxon>Pseudomonadota</taxon>
        <taxon>Alphaproteobacteria</taxon>
        <taxon>Rhodospirillales</taxon>
        <taxon>Rhodospirillaceae</taxon>
        <taxon>Denitrobaculum</taxon>
    </lineage>
</organism>
<comment type="caution">
    <text evidence="6">The sequence shown here is derived from an EMBL/GenBank/DDBJ whole genome shotgun (WGS) entry which is preliminary data.</text>
</comment>
<dbReference type="InterPro" id="IPR001129">
    <property type="entry name" value="Membr-assoc_MAPEG"/>
</dbReference>
<dbReference type="PANTHER" id="PTHR35371">
    <property type="entry name" value="INNER MEMBRANE PROTEIN"/>
    <property type="match status" value="1"/>
</dbReference>
<evidence type="ECO:0000256" key="4">
    <source>
        <dbReference type="ARBA" id="ARBA00023136"/>
    </source>
</evidence>